<comment type="caution">
    <text evidence="1">The sequence shown here is derived from an EMBL/GenBank/DDBJ whole genome shotgun (WGS) entry which is preliminary data.</text>
</comment>
<accession>A0ACB9CYV9</accession>
<evidence type="ECO:0000313" key="2">
    <source>
        <dbReference type="Proteomes" id="UP001055811"/>
    </source>
</evidence>
<name>A0ACB9CYV9_CICIN</name>
<proteinExistence type="predicted"/>
<dbReference type="Proteomes" id="UP001055811">
    <property type="component" value="Linkage Group LG05"/>
</dbReference>
<reference evidence="2" key="1">
    <citation type="journal article" date="2022" name="Mol. Ecol. Resour.">
        <title>The genomes of chicory, endive, great burdock and yacon provide insights into Asteraceae palaeo-polyploidization history and plant inulin production.</title>
        <authorList>
            <person name="Fan W."/>
            <person name="Wang S."/>
            <person name="Wang H."/>
            <person name="Wang A."/>
            <person name="Jiang F."/>
            <person name="Liu H."/>
            <person name="Zhao H."/>
            <person name="Xu D."/>
            <person name="Zhang Y."/>
        </authorList>
    </citation>
    <scope>NUCLEOTIDE SEQUENCE [LARGE SCALE GENOMIC DNA]</scope>
    <source>
        <strain evidence="2">cv. Punajuju</strain>
    </source>
</reference>
<organism evidence="1 2">
    <name type="scientific">Cichorium intybus</name>
    <name type="common">Chicory</name>
    <dbReference type="NCBI Taxonomy" id="13427"/>
    <lineage>
        <taxon>Eukaryota</taxon>
        <taxon>Viridiplantae</taxon>
        <taxon>Streptophyta</taxon>
        <taxon>Embryophyta</taxon>
        <taxon>Tracheophyta</taxon>
        <taxon>Spermatophyta</taxon>
        <taxon>Magnoliopsida</taxon>
        <taxon>eudicotyledons</taxon>
        <taxon>Gunneridae</taxon>
        <taxon>Pentapetalae</taxon>
        <taxon>asterids</taxon>
        <taxon>campanulids</taxon>
        <taxon>Asterales</taxon>
        <taxon>Asteraceae</taxon>
        <taxon>Cichorioideae</taxon>
        <taxon>Cichorieae</taxon>
        <taxon>Cichoriinae</taxon>
        <taxon>Cichorium</taxon>
    </lineage>
</organism>
<evidence type="ECO:0000313" key="1">
    <source>
        <dbReference type="EMBL" id="KAI3739538.1"/>
    </source>
</evidence>
<gene>
    <name evidence="1" type="ORF">L2E82_29946</name>
</gene>
<reference evidence="1 2" key="2">
    <citation type="journal article" date="2022" name="Mol. Ecol. Resour.">
        <title>The genomes of chicory, endive, great burdock and yacon provide insights into Asteraceae paleo-polyploidization history and plant inulin production.</title>
        <authorList>
            <person name="Fan W."/>
            <person name="Wang S."/>
            <person name="Wang H."/>
            <person name="Wang A."/>
            <person name="Jiang F."/>
            <person name="Liu H."/>
            <person name="Zhao H."/>
            <person name="Xu D."/>
            <person name="Zhang Y."/>
        </authorList>
    </citation>
    <scope>NUCLEOTIDE SEQUENCE [LARGE SCALE GENOMIC DNA]</scope>
    <source>
        <strain evidence="2">cv. Punajuju</strain>
        <tissue evidence="1">Leaves</tissue>
    </source>
</reference>
<protein>
    <submittedName>
        <fullName evidence="1">Uncharacterized protein</fullName>
    </submittedName>
</protein>
<sequence length="86" mass="9541">MAYKGHEGAAAIKIAGNFGKEQIMDDADIPSFLGDILPISLAADEVEESNPRVAYIYDQMLSIRVSVNLQNLKMRRRGGYRKLEAV</sequence>
<keyword evidence="2" id="KW-1185">Reference proteome</keyword>
<dbReference type="EMBL" id="CM042013">
    <property type="protein sequence ID" value="KAI3739538.1"/>
    <property type="molecule type" value="Genomic_DNA"/>
</dbReference>